<dbReference type="EMBL" id="BOOU01000003">
    <property type="protein sequence ID" value="GII75241.1"/>
    <property type="molecule type" value="Genomic_DNA"/>
</dbReference>
<dbReference type="AlphaFoldDB" id="A0A919QYR8"/>
<keyword evidence="5" id="KW-1185">Reference proteome</keyword>
<comment type="caution">
    <text evidence="4">The sequence shown here is derived from an EMBL/GenBank/DDBJ whole genome shotgun (WGS) entry which is preliminary data.</text>
</comment>
<evidence type="ECO:0000256" key="1">
    <source>
        <dbReference type="SAM" id="MobiDB-lite"/>
    </source>
</evidence>
<dbReference type="InterPro" id="IPR017850">
    <property type="entry name" value="Alkaline_phosphatase_core_sf"/>
</dbReference>
<keyword evidence="2" id="KW-0812">Transmembrane</keyword>
<feature type="transmembrane region" description="Helical" evidence="2">
    <location>
        <begin position="112"/>
        <end position="131"/>
    </location>
</feature>
<feature type="compositionally biased region" description="Basic residues" evidence="1">
    <location>
        <begin position="1"/>
        <end position="12"/>
    </location>
</feature>
<feature type="domain" description="Sulfatase N-terminal" evidence="3">
    <location>
        <begin position="366"/>
        <end position="578"/>
    </location>
</feature>
<accession>A0A919QYR8</accession>
<feature type="region of interest" description="Disordered" evidence="1">
    <location>
        <begin position="1"/>
        <end position="104"/>
    </location>
</feature>
<reference evidence="4" key="1">
    <citation type="submission" date="2021-01" db="EMBL/GenBank/DDBJ databases">
        <title>Whole genome shotgun sequence of Sphaerisporangium rufum NBRC 109079.</title>
        <authorList>
            <person name="Komaki H."/>
            <person name="Tamura T."/>
        </authorList>
    </citation>
    <scope>NUCLEOTIDE SEQUENCE</scope>
    <source>
        <strain evidence="4">NBRC 109079</strain>
    </source>
</reference>
<feature type="compositionally biased region" description="Low complexity" evidence="1">
    <location>
        <begin position="31"/>
        <end position="57"/>
    </location>
</feature>
<dbReference type="Proteomes" id="UP000655287">
    <property type="component" value="Unassembled WGS sequence"/>
</dbReference>
<evidence type="ECO:0000259" key="3">
    <source>
        <dbReference type="Pfam" id="PF00884"/>
    </source>
</evidence>
<keyword evidence="2" id="KW-0472">Membrane</keyword>
<protein>
    <recommendedName>
        <fullName evidence="3">Sulfatase N-terminal domain-containing protein</fullName>
    </recommendedName>
</protein>
<sequence>MSVFTRYHRHRPAAAGRTGPEGAPPAGERSSGPPDAAAPDAAGPASTDAGSASTDAGPVSDAERVSDAGPASDVAGPLPDAKSNSEPAPDVAPPSAGRGSARRVLRRTLRRTLRRAGTPVAGLLVAFALLAPDRPDALTAAGFVRLPAEALLAGVLILALRGRARRAVAAAAGAVIGLLAIVKAADLGFQSVLARPFNLVSDWYFLRAGVDFVAESAGPAGAVGAVAGAVLLAVAVLVLMTWSALRLAGAAARRRTASAGALGVLAVTWVICALLGAQLAPGTPVAALAADRLLQVRTSLRDQEEFQAALRQDPFRATPGEALLAGLRGKDVLLAFVESYGRDAVQDQEFAGGVGAVLAEGDRRLRAAGYAARSGFLTSPTIGGGSWLAHATLLSGRWVNDQQRYQATVESDRLTLNGAFRRAGWRTVGVMPGVTRAWPEGAFFGYDQVYASWNLGYRGPGFNWGTVPDQFTLESFQRAERAKKDHPPVMAEVALVSSHAPWAPIPRMVGWDELGDGSVFRSIRAAGQDPDQVWSDPARVRAEYRRSIEYSLTGLLSYVERYGDDDLVLVFLGDHQPAPLVTGPGASRDVPITIVAKDRAVLDRISGWGWQDGLRPGPGAPVWPMDTFRDRFLTAFGGAPAPSRPGR</sequence>
<dbReference type="Gene3D" id="3.40.720.10">
    <property type="entry name" value="Alkaline Phosphatase, subunit A"/>
    <property type="match status" value="1"/>
</dbReference>
<keyword evidence="2" id="KW-1133">Transmembrane helix</keyword>
<gene>
    <name evidence="4" type="ORF">Sru01_02230</name>
</gene>
<organism evidence="4 5">
    <name type="scientific">Sphaerisporangium rufum</name>
    <dbReference type="NCBI Taxonomy" id="1381558"/>
    <lineage>
        <taxon>Bacteria</taxon>
        <taxon>Bacillati</taxon>
        <taxon>Actinomycetota</taxon>
        <taxon>Actinomycetes</taxon>
        <taxon>Streptosporangiales</taxon>
        <taxon>Streptosporangiaceae</taxon>
        <taxon>Sphaerisporangium</taxon>
    </lineage>
</organism>
<evidence type="ECO:0000313" key="5">
    <source>
        <dbReference type="Proteomes" id="UP000655287"/>
    </source>
</evidence>
<evidence type="ECO:0000313" key="4">
    <source>
        <dbReference type="EMBL" id="GII75241.1"/>
    </source>
</evidence>
<name>A0A919QYR8_9ACTN</name>
<dbReference type="InterPro" id="IPR000917">
    <property type="entry name" value="Sulfatase_N"/>
</dbReference>
<dbReference type="SUPFAM" id="SSF53649">
    <property type="entry name" value="Alkaline phosphatase-like"/>
    <property type="match status" value="1"/>
</dbReference>
<feature type="transmembrane region" description="Helical" evidence="2">
    <location>
        <begin position="137"/>
        <end position="160"/>
    </location>
</feature>
<feature type="transmembrane region" description="Helical" evidence="2">
    <location>
        <begin position="257"/>
        <end position="277"/>
    </location>
</feature>
<proteinExistence type="predicted"/>
<dbReference type="Pfam" id="PF00884">
    <property type="entry name" value="Sulfatase"/>
    <property type="match status" value="1"/>
</dbReference>
<feature type="transmembrane region" description="Helical" evidence="2">
    <location>
        <begin position="222"/>
        <end position="245"/>
    </location>
</feature>
<evidence type="ECO:0000256" key="2">
    <source>
        <dbReference type="SAM" id="Phobius"/>
    </source>
</evidence>
<feature type="transmembrane region" description="Helical" evidence="2">
    <location>
        <begin position="167"/>
        <end position="185"/>
    </location>
</feature>